<proteinExistence type="predicted"/>
<protein>
    <submittedName>
        <fullName evidence="2">Uncharacterized protein</fullName>
    </submittedName>
</protein>
<accession>A0A0A8Y791</accession>
<organism evidence="2">
    <name type="scientific">Arundo donax</name>
    <name type="common">Giant reed</name>
    <name type="synonym">Donax arundinaceus</name>
    <dbReference type="NCBI Taxonomy" id="35708"/>
    <lineage>
        <taxon>Eukaryota</taxon>
        <taxon>Viridiplantae</taxon>
        <taxon>Streptophyta</taxon>
        <taxon>Embryophyta</taxon>
        <taxon>Tracheophyta</taxon>
        <taxon>Spermatophyta</taxon>
        <taxon>Magnoliopsida</taxon>
        <taxon>Liliopsida</taxon>
        <taxon>Poales</taxon>
        <taxon>Poaceae</taxon>
        <taxon>PACMAD clade</taxon>
        <taxon>Arundinoideae</taxon>
        <taxon>Arundineae</taxon>
        <taxon>Arundo</taxon>
    </lineage>
</organism>
<reference evidence="2" key="2">
    <citation type="journal article" date="2015" name="Data Brief">
        <title>Shoot transcriptome of the giant reed, Arundo donax.</title>
        <authorList>
            <person name="Barrero R.A."/>
            <person name="Guerrero F.D."/>
            <person name="Moolhuijzen P."/>
            <person name="Goolsby J.A."/>
            <person name="Tidwell J."/>
            <person name="Bellgard S.E."/>
            <person name="Bellgard M.I."/>
        </authorList>
    </citation>
    <scope>NUCLEOTIDE SEQUENCE</scope>
    <source>
        <tissue evidence="2">Shoot tissue taken approximately 20 cm above the soil surface</tissue>
    </source>
</reference>
<feature type="compositionally biased region" description="Pro residues" evidence="1">
    <location>
        <begin position="21"/>
        <end position="30"/>
    </location>
</feature>
<reference evidence="2" key="1">
    <citation type="submission" date="2014-09" db="EMBL/GenBank/DDBJ databases">
        <authorList>
            <person name="Magalhaes I.L.F."/>
            <person name="Oliveira U."/>
            <person name="Santos F.R."/>
            <person name="Vidigal T.H.D.A."/>
            <person name="Brescovit A.D."/>
            <person name="Santos A.J."/>
        </authorList>
    </citation>
    <scope>NUCLEOTIDE SEQUENCE</scope>
    <source>
        <tissue evidence="2">Shoot tissue taken approximately 20 cm above the soil surface</tissue>
    </source>
</reference>
<feature type="region of interest" description="Disordered" evidence="1">
    <location>
        <begin position="1"/>
        <end position="45"/>
    </location>
</feature>
<name>A0A0A8Y791_ARUDO</name>
<dbReference type="EMBL" id="GBRH01276862">
    <property type="protein sequence ID" value="JAD21033.1"/>
    <property type="molecule type" value="Transcribed_RNA"/>
</dbReference>
<feature type="compositionally biased region" description="Basic residues" evidence="1">
    <location>
        <begin position="36"/>
        <end position="45"/>
    </location>
</feature>
<evidence type="ECO:0000313" key="2">
    <source>
        <dbReference type="EMBL" id="JAD21033.1"/>
    </source>
</evidence>
<evidence type="ECO:0000256" key="1">
    <source>
        <dbReference type="SAM" id="MobiDB-lite"/>
    </source>
</evidence>
<sequence>MEPKLETEDSAATASGWDPPAGRPPRPAPRFPARGSHARQHNGSA</sequence>
<dbReference type="AlphaFoldDB" id="A0A0A8Y791"/>